<proteinExistence type="predicted"/>
<keyword evidence="2" id="KW-1185">Reference proteome</keyword>
<dbReference type="OrthoDB" id="10375502at2759"/>
<accession>A0A9W7AIC4</accession>
<dbReference type="AlphaFoldDB" id="A0A9W7AIC4"/>
<sequence>MNPPNALCADSSSNPLYILGLYPPLFTRLKTFYVRREPFTPPSADLVKSTFFTLSRLHHPDKGGDIDRQAMISSAYDIFKNDEELVNSCVDWYNVNVIQASNLQKQGFTIKSASNSYVQQFIRLIAITDDEMNSMTIKIIACIVILATSLYVYWKWKKNQENRERERLIKKEKEDRELSRDDGFERSVLLRRIDEIARVREEEKEEASNNTLHTISILSYSTFFPSLQSSRTLLQTLKSNLISSEHSHLLPSILKNLLTNNVKYFKVNVQKDKPFYKHVYRYKCFKELLTNLGFESGDREDGYINYPHPLNVRNASFISLAWEEIQGRSLNGGLGFNVVPERREVEGEKGVVGGLMDAVNKPRSVIKGKVAIGVKTGQLSISNEEGKYLPSFLNEPGSELLKLVIAKGCGFTRIHSLNNFKCLQKLDISRCPWLEGEIDLSGLENLTKVRITKTGLDVIPKLGGNVKNLCVSFSKISEVGDGGITNGQSLTECDLSYNVLGTPPKALLGLNNLKKIRLEGNFIEEAILDEFLKAGRFSK</sequence>
<dbReference type="Proteomes" id="UP001165122">
    <property type="component" value="Unassembled WGS sequence"/>
</dbReference>
<dbReference type="EMBL" id="BRXW01000613">
    <property type="protein sequence ID" value="GMH69937.1"/>
    <property type="molecule type" value="Genomic_DNA"/>
</dbReference>
<organism evidence="1 2">
    <name type="scientific">Triparma laevis f. longispina</name>
    <dbReference type="NCBI Taxonomy" id="1714387"/>
    <lineage>
        <taxon>Eukaryota</taxon>
        <taxon>Sar</taxon>
        <taxon>Stramenopiles</taxon>
        <taxon>Ochrophyta</taxon>
        <taxon>Bolidophyceae</taxon>
        <taxon>Parmales</taxon>
        <taxon>Triparmaceae</taxon>
        <taxon>Triparma</taxon>
    </lineage>
</organism>
<evidence type="ECO:0000313" key="1">
    <source>
        <dbReference type="EMBL" id="GMH69937.1"/>
    </source>
</evidence>
<dbReference type="Gene3D" id="3.80.10.10">
    <property type="entry name" value="Ribonuclease Inhibitor"/>
    <property type="match status" value="1"/>
</dbReference>
<evidence type="ECO:0000313" key="2">
    <source>
        <dbReference type="Proteomes" id="UP001165122"/>
    </source>
</evidence>
<dbReference type="SUPFAM" id="SSF52058">
    <property type="entry name" value="L domain-like"/>
    <property type="match status" value="1"/>
</dbReference>
<evidence type="ECO:0008006" key="3">
    <source>
        <dbReference type="Google" id="ProtNLM"/>
    </source>
</evidence>
<gene>
    <name evidence="1" type="ORF">TrLO_g14440</name>
</gene>
<dbReference type="InterPro" id="IPR032675">
    <property type="entry name" value="LRR_dom_sf"/>
</dbReference>
<dbReference type="InterPro" id="IPR036869">
    <property type="entry name" value="J_dom_sf"/>
</dbReference>
<reference evidence="2" key="1">
    <citation type="journal article" date="2023" name="Commun. Biol.">
        <title>Genome analysis of Parmales, the sister group of diatoms, reveals the evolutionary specialization of diatoms from phago-mixotrophs to photoautotrophs.</title>
        <authorList>
            <person name="Ban H."/>
            <person name="Sato S."/>
            <person name="Yoshikawa S."/>
            <person name="Yamada K."/>
            <person name="Nakamura Y."/>
            <person name="Ichinomiya M."/>
            <person name="Sato N."/>
            <person name="Blanc-Mathieu R."/>
            <person name="Endo H."/>
            <person name="Kuwata A."/>
            <person name="Ogata H."/>
        </authorList>
    </citation>
    <scope>NUCLEOTIDE SEQUENCE [LARGE SCALE GENOMIC DNA]</scope>
    <source>
        <strain evidence="2">NIES 3700</strain>
    </source>
</reference>
<protein>
    <recommendedName>
        <fullName evidence="3">J domain-containing protein</fullName>
    </recommendedName>
</protein>
<dbReference type="SUPFAM" id="SSF46565">
    <property type="entry name" value="Chaperone J-domain"/>
    <property type="match status" value="1"/>
</dbReference>
<comment type="caution">
    <text evidence="1">The sequence shown here is derived from an EMBL/GenBank/DDBJ whole genome shotgun (WGS) entry which is preliminary data.</text>
</comment>
<name>A0A9W7AIC4_9STRA</name>